<organism evidence="1 2">
    <name type="scientific">Aspergillus melleus</name>
    <dbReference type="NCBI Taxonomy" id="138277"/>
    <lineage>
        <taxon>Eukaryota</taxon>
        <taxon>Fungi</taxon>
        <taxon>Dikarya</taxon>
        <taxon>Ascomycota</taxon>
        <taxon>Pezizomycotina</taxon>
        <taxon>Eurotiomycetes</taxon>
        <taxon>Eurotiomycetidae</taxon>
        <taxon>Eurotiales</taxon>
        <taxon>Aspergillaceae</taxon>
        <taxon>Aspergillus</taxon>
        <taxon>Aspergillus subgen. Circumdati</taxon>
    </lineage>
</organism>
<proteinExistence type="predicted"/>
<reference evidence="1 2" key="1">
    <citation type="journal article" date="2023" name="ACS Omega">
        <title>Identification of the Neoaspergillic Acid Biosynthesis Gene Cluster by Establishing an In Vitro CRISPR-Ribonucleoprotein Genetic System in Aspergillus melleus.</title>
        <authorList>
            <person name="Yuan B."/>
            <person name="Grau M.F."/>
            <person name="Murata R.M."/>
            <person name="Torok T."/>
            <person name="Venkateswaran K."/>
            <person name="Stajich J.E."/>
            <person name="Wang C.C.C."/>
        </authorList>
    </citation>
    <scope>NUCLEOTIDE SEQUENCE [LARGE SCALE GENOMIC DNA]</scope>
    <source>
        <strain evidence="1 2">IMV 1140</strain>
    </source>
</reference>
<accession>A0ACC3AWV8</accession>
<keyword evidence="2" id="KW-1185">Reference proteome</keyword>
<evidence type="ECO:0000313" key="2">
    <source>
        <dbReference type="Proteomes" id="UP001177260"/>
    </source>
</evidence>
<comment type="caution">
    <text evidence="1">The sequence shown here is derived from an EMBL/GenBank/DDBJ whole genome shotgun (WGS) entry which is preliminary data.</text>
</comment>
<name>A0ACC3AWV8_9EURO</name>
<dbReference type="Proteomes" id="UP001177260">
    <property type="component" value="Unassembled WGS sequence"/>
</dbReference>
<dbReference type="EMBL" id="JAOPJF010000053">
    <property type="protein sequence ID" value="KAK1142192.1"/>
    <property type="molecule type" value="Genomic_DNA"/>
</dbReference>
<protein>
    <submittedName>
        <fullName evidence="1">Uncharacterized protein</fullName>
    </submittedName>
</protein>
<gene>
    <name evidence="1" type="ORF">N8T08_008118</name>
</gene>
<evidence type="ECO:0000313" key="1">
    <source>
        <dbReference type="EMBL" id="KAK1142192.1"/>
    </source>
</evidence>
<sequence length="1060" mass="118924">MEEQVGMKNEELDSLAARSDTPANFRAGGWIPAFLRPERVILGSLQGHNVVLAYPSSGVYGETSAADVATQLRASFKSVHFNLMVGIGGGVPDTEDTRLGDIIVSKSTAGRPSLVQYNVNWEQVEDQLIGGRALNKPTPLLLTAMGKAETAAIFGESKISQYISETLSRDPATFTCPGPEQDALFEPNYDHTTMEPEQNGCSHCNVDRIRPRQPREVQGPIVHYGLIASGHHPMRHGATRDKLAHKQGVLCFETEATGLKDAAHYLVIRGVCDYADSHSSTLWHSYAAVSAAAYAKEVLTFIPKVSTTIPSAINTEAVPILDALLLTRPEVDRKSLIVLKGRRAAGTCEWLMQNPHYQEWLADEIQPLLWISGGPGKGKTMLAIYITEVLQPVVDAAENVLLYYFCSNRDKNRNTALTILRGIIHQWIDLHPHLAHYVKSSFQGTETTKYTISSFISLWSVFLTLLRQSRSSQIVCVLDGLDECEQGSLRQLLDAVGNYLSNSRKAARPRLKLILLSRPQPAILEDRIGQYLQIKLDDSNREISHDVERYIFAKVNELTSEQNLSRAMVAQVQQALLAGADGTFLWVGFVANELQGRSWHKINEIIDRLPKGLGGVYQRLLQQIDDKEGLVSILQWIVLAARPLTVDELTVATGIKASGTLTATEVTRVRLRLCGALVKIEGDVVNLVHESAKEFFQSNQVNIRGISMFHMNQITHRSLMQACLAHIERSYGSPRKIDERYSHGSLLPYAIQYWPVHFHHAIDVIDTPSEFSRPFFKVNSLIRDEWWKDYWEQEKNGGNAPSFTLLHLAAYLGNVAWAKLLISEHIHLISRKDNYGRTPLSWAVNQGHRDMVELLVDHGARVNVKDRSRLTALHIAATGQHKDIMSVLLNQGARLESKTEHGDTPLIRAIQANSREIIQLLLEHGARVDKLPIPPGVSSLRSHSDPMNERVDELLGLQEQIFIARYQQASREVNMVMKVLRLSFHFPVILRMVIFYLKYVALDRWENMSVLQELAKKNKMNELRQWAEFSSARKPNSQLSDTDGEKEMLSQPEHFHIGPP</sequence>